<feature type="transmembrane region" description="Helical" evidence="1">
    <location>
        <begin position="25"/>
        <end position="48"/>
    </location>
</feature>
<evidence type="ECO:0000313" key="2">
    <source>
        <dbReference type="EMBL" id="GAA4127357.1"/>
    </source>
</evidence>
<evidence type="ECO:0000313" key="3">
    <source>
        <dbReference type="Proteomes" id="UP001501495"/>
    </source>
</evidence>
<dbReference type="RefSeq" id="WP_344735054.1">
    <property type="nucleotide sequence ID" value="NZ_BAAAZH010000031.1"/>
</dbReference>
<comment type="caution">
    <text evidence="2">The sequence shown here is derived from an EMBL/GenBank/DDBJ whole genome shotgun (WGS) entry which is preliminary data.</text>
</comment>
<organism evidence="2 3">
    <name type="scientific">Nocardioides fonticola</name>
    <dbReference type="NCBI Taxonomy" id="450363"/>
    <lineage>
        <taxon>Bacteria</taxon>
        <taxon>Bacillati</taxon>
        <taxon>Actinomycetota</taxon>
        <taxon>Actinomycetes</taxon>
        <taxon>Propionibacteriales</taxon>
        <taxon>Nocardioidaceae</taxon>
        <taxon>Nocardioides</taxon>
    </lineage>
</organism>
<proteinExistence type="predicted"/>
<evidence type="ECO:0000256" key="1">
    <source>
        <dbReference type="SAM" id="Phobius"/>
    </source>
</evidence>
<keyword evidence="3" id="KW-1185">Reference proteome</keyword>
<dbReference type="Proteomes" id="UP001501495">
    <property type="component" value="Unassembled WGS sequence"/>
</dbReference>
<dbReference type="EMBL" id="BAAAZH010000031">
    <property type="protein sequence ID" value="GAA4127357.1"/>
    <property type="molecule type" value="Genomic_DNA"/>
</dbReference>
<feature type="transmembrane region" description="Helical" evidence="1">
    <location>
        <begin position="60"/>
        <end position="78"/>
    </location>
</feature>
<protein>
    <submittedName>
        <fullName evidence="2">Uncharacterized protein</fullName>
    </submittedName>
</protein>
<accession>A0ABP7XXY0</accession>
<keyword evidence="1" id="KW-0472">Membrane</keyword>
<sequence>MSSIRRRAKKSAVDKQLSNWTKRRVISWTLFALAGIVAVQHLLAHAGFRPIPISMGGQDILLGYPMAIGIAVVGGIAMDPNPRI</sequence>
<gene>
    <name evidence="2" type="ORF">GCM10022215_37750</name>
</gene>
<keyword evidence="1" id="KW-1133">Transmembrane helix</keyword>
<name>A0ABP7XXY0_9ACTN</name>
<keyword evidence="1" id="KW-0812">Transmembrane</keyword>
<reference evidence="3" key="1">
    <citation type="journal article" date="2019" name="Int. J. Syst. Evol. Microbiol.">
        <title>The Global Catalogue of Microorganisms (GCM) 10K type strain sequencing project: providing services to taxonomists for standard genome sequencing and annotation.</title>
        <authorList>
            <consortium name="The Broad Institute Genomics Platform"/>
            <consortium name="The Broad Institute Genome Sequencing Center for Infectious Disease"/>
            <person name="Wu L."/>
            <person name="Ma J."/>
        </authorList>
    </citation>
    <scope>NUCLEOTIDE SEQUENCE [LARGE SCALE GENOMIC DNA]</scope>
    <source>
        <strain evidence="3">JCM 16703</strain>
    </source>
</reference>